<accession>A0AAD9RLW8</accession>
<name>A0AAD9RLW8_9HYME</name>
<sequence>MEPEGAIEAQRLLAQMDLGHTERAQLHHLLHMAGLTSVDWQMLFKAAVVPDNDDFRVKCERMVLACKYHGFDPSVILRRIVQRWGNGKNAPRQEFHIATRTQQGDDLWTYSNHETLKDDMQFLILVFLNRHAVVQNIPKKYQRDFVRVMRMLCEKYGIRAERRGWSESLDPKVVTLPRISVVFPQMTCALFHRGYGRCIFDPRMVGEDLPLAMFSPMFPSVVSRTASANGQRQNIHPQLVLIAILSDNVLHQSDRPTPIDQIWTYYLASFNSPVLSLNQRHYMCEQFEMIHGTGFTQDILNIRHTCIERIRELRPHGRLDDIIHEMNNLF</sequence>
<evidence type="ECO:0000313" key="1">
    <source>
        <dbReference type="EMBL" id="KAK2582086.1"/>
    </source>
</evidence>
<dbReference type="AlphaFoldDB" id="A0AAD9RLW8"/>
<proteinExistence type="predicted"/>
<reference evidence="1" key="1">
    <citation type="submission" date="2021-08" db="EMBL/GenBank/DDBJ databases">
        <authorList>
            <person name="Misof B."/>
            <person name="Oliver O."/>
            <person name="Podsiadlowski L."/>
            <person name="Donath A."/>
            <person name="Peters R."/>
            <person name="Mayer C."/>
            <person name="Rust J."/>
            <person name="Gunkel S."/>
            <person name="Lesny P."/>
            <person name="Martin S."/>
            <person name="Oeyen J.P."/>
            <person name="Petersen M."/>
            <person name="Panagiotis P."/>
            <person name="Wilbrandt J."/>
            <person name="Tanja T."/>
        </authorList>
    </citation>
    <scope>NUCLEOTIDE SEQUENCE</scope>
    <source>
        <strain evidence="1">GBR_01_08_01A</strain>
        <tissue evidence="1">Thorax + abdomen</tissue>
    </source>
</reference>
<dbReference type="EMBL" id="JAIFRP010000034">
    <property type="protein sequence ID" value="KAK2582086.1"/>
    <property type="molecule type" value="Genomic_DNA"/>
</dbReference>
<dbReference type="InterPro" id="IPR009522">
    <property type="entry name" value="Capsid_Phlebovir/Tenuivir"/>
</dbReference>
<dbReference type="Pfam" id="PF05733">
    <property type="entry name" value="Tenui_N"/>
    <property type="match status" value="1"/>
</dbReference>
<reference evidence="1" key="2">
    <citation type="journal article" date="2023" name="Commun. Biol.">
        <title>Intrasexual cuticular hydrocarbon dimorphism in a wasp sheds light on hydrocarbon biosynthesis genes in Hymenoptera.</title>
        <authorList>
            <person name="Moris V.C."/>
            <person name="Podsiadlowski L."/>
            <person name="Martin S."/>
            <person name="Oeyen J.P."/>
            <person name="Donath A."/>
            <person name="Petersen M."/>
            <person name="Wilbrandt J."/>
            <person name="Misof B."/>
            <person name="Liedtke D."/>
            <person name="Thamm M."/>
            <person name="Scheiner R."/>
            <person name="Schmitt T."/>
            <person name="Niehuis O."/>
        </authorList>
    </citation>
    <scope>NUCLEOTIDE SEQUENCE</scope>
    <source>
        <strain evidence="1">GBR_01_08_01A</strain>
    </source>
</reference>
<organism evidence="1 2">
    <name type="scientific">Odynerus spinipes</name>
    <dbReference type="NCBI Taxonomy" id="1348599"/>
    <lineage>
        <taxon>Eukaryota</taxon>
        <taxon>Metazoa</taxon>
        <taxon>Ecdysozoa</taxon>
        <taxon>Arthropoda</taxon>
        <taxon>Hexapoda</taxon>
        <taxon>Insecta</taxon>
        <taxon>Pterygota</taxon>
        <taxon>Neoptera</taxon>
        <taxon>Endopterygota</taxon>
        <taxon>Hymenoptera</taxon>
        <taxon>Apocrita</taxon>
        <taxon>Aculeata</taxon>
        <taxon>Vespoidea</taxon>
        <taxon>Vespidae</taxon>
        <taxon>Eumeninae</taxon>
        <taxon>Odynerus</taxon>
    </lineage>
</organism>
<comment type="caution">
    <text evidence="1">The sequence shown here is derived from an EMBL/GenBank/DDBJ whole genome shotgun (WGS) entry which is preliminary data.</text>
</comment>
<evidence type="ECO:0000313" key="2">
    <source>
        <dbReference type="Proteomes" id="UP001258017"/>
    </source>
</evidence>
<gene>
    <name evidence="1" type="ORF">KPH14_002789</name>
</gene>
<keyword evidence="2" id="KW-1185">Reference proteome</keyword>
<dbReference type="GO" id="GO:0003723">
    <property type="term" value="F:RNA binding"/>
    <property type="evidence" value="ECO:0007669"/>
    <property type="project" value="InterPro"/>
</dbReference>
<protein>
    <submittedName>
        <fullName evidence="1">Uncharacterized protein</fullName>
    </submittedName>
</protein>
<dbReference type="Proteomes" id="UP001258017">
    <property type="component" value="Unassembled WGS sequence"/>
</dbReference>